<organism evidence="5 6">
    <name type="scientific">Peptoclostridium litorale DSM 5388</name>
    <dbReference type="NCBI Taxonomy" id="1121324"/>
    <lineage>
        <taxon>Bacteria</taxon>
        <taxon>Bacillati</taxon>
        <taxon>Bacillota</taxon>
        <taxon>Clostridia</taxon>
        <taxon>Peptostreptococcales</taxon>
        <taxon>Peptoclostridiaceae</taxon>
        <taxon>Peptoclostridium</taxon>
    </lineage>
</organism>
<dbReference type="EMBL" id="JJMM01000005">
    <property type="protein sequence ID" value="KDR96106.1"/>
    <property type="molecule type" value="Genomic_DNA"/>
</dbReference>
<evidence type="ECO:0000256" key="1">
    <source>
        <dbReference type="ARBA" id="ARBA00022723"/>
    </source>
</evidence>
<keyword evidence="2" id="KW-0408">Iron</keyword>
<dbReference type="Pfam" id="PF00037">
    <property type="entry name" value="Fer4"/>
    <property type="match status" value="2"/>
</dbReference>
<keyword evidence="1" id="KW-0479">Metal-binding</keyword>
<dbReference type="InterPro" id="IPR017900">
    <property type="entry name" value="4Fe4S_Fe_S_CS"/>
</dbReference>
<dbReference type="InterPro" id="IPR027417">
    <property type="entry name" value="P-loop_NTPase"/>
</dbReference>
<dbReference type="Gene3D" id="3.30.70.20">
    <property type="match status" value="1"/>
</dbReference>
<feature type="domain" description="4Fe-4S ferredoxin-type" evidence="4">
    <location>
        <begin position="86"/>
        <end position="114"/>
    </location>
</feature>
<protein>
    <submittedName>
        <fullName evidence="5">Ferredoxin</fullName>
    </submittedName>
</protein>
<dbReference type="PANTHER" id="PTHR43063:SF1">
    <property type="entry name" value="4FE-4S CLUSTER CONTAINING PARA FAMILY ATPASE PROTEIN"/>
    <property type="match status" value="1"/>
</dbReference>
<dbReference type="SUPFAM" id="SSF54862">
    <property type="entry name" value="4Fe-4S ferredoxins"/>
    <property type="match status" value="1"/>
</dbReference>
<proteinExistence type="predicted"/>
<dbReference type="STRING" id="1121324.CLIT_5c01180"/>
<dbReference type="Proteomes" id="UP000027946">
    <property type="component" value="Unassembled WGS sequence"/>
</dbReference>
<dbReference type="GO" id="GO:0046872">
    <property type="term" value="F:metal ion binding"/>
    <property type="evidence" value="ECO:0007669"/>
    <property type="project" value="UniProtKB-KW"/>
</dbReference>
<evidence type="ECO:0000256" key="2">
    <source>
        <dbReference type="ARBA" id="ARBA00023004"/>
    </source>
</evidence>
<dbReference type="InterPro" id="IPR002586">
    <property type="entry name" value="CobQ/CobB/MinD/ParA_Nub-bd_dom"/>
</dbReference>
<dbReference type="eggNOG" id="COG1149">
    <property type="taxonomic scope" value="Bacteria"/>
</dbReference>
<dbReference type="Gene3D" id="3.40.50.300">
    <property type="entry name" value="P-loop containing nucleotide triphosphate hydrolases"/>
    <property type="match status" value="2"/>
</dbReference>
<keyword evidence="6" id="KW-1185">Reference proteome</keyword>
<dbReference type="AlphaFoldDB" id="A0A069RGJ5"/>
<evidence type="ECO:0000313" key="5">
    <source>
        <dbReference type="EMBL" id="KDR96106.1"/>
    </source>
</evidence>
<evidence type="ECO:0000256" key="3">
    <source>
        <dbReference type="ARBA" id="ARBA00023014"/>
    </source>
</evidence>
<dbReference type="GO" id="GO:0051536">
    <property type="term" value="F:iron-sulfur cluster binding"/>
    <property type="evidence" value="ECO:0007669"/>
    <property type="project" value="UniProtKB-KW"/>
</dbReference>
<sequence length="283" mass="30474">MKIAVLSGKGGTGKTTVATNIAAVSGGIYADCDVEEPNGFIFLKPENVKSRKVMVDVPVIDDDKCTLCGRCANACKFNALGISKTGVMLFEKLCHSCGACSLACPEGAISEAKRELGNVETGIFRGNKCISGILNVGEPIAVPIIKNVKADLKKTIDDDGIVIYDCPPGTACTAVASVKDADFALLVTEPTKFGLHDLDMAVQLLKGMKKPFAIIVNRSQNEEDMISDYANKNGIDIIGRIPFDREIAVLYSQGKLVSDDEKYYCIFKDIFERSVNICKEVSK</sequence>
<dbReference type="PANTHER" id="PTHR43063">
    <property type="entry name" value="4FE-4S CLUSTER CONTAINING PARA FAMILY ATPASE PROTEIN"/>
    <property type="match status" value="1"/>
</dbReference>
<dbReference type="InterPro" id="IPR017896">
    <property type="entry name" value="4Fe4S_Fe-S-bd"/>
</dbReference>
<dbReference type="PROSITE" id="PS00198">
    <property type="entry name" value="4FE4S_FER_1"/>
    <property type="match status" value="1"/>
</dbReference>
<feature type="domain" description="4Fe-4S ferredoxin-type" evidence="4">
    <location>
        <begin position="56"/>
        <end position="85"/>
    </location>
</feature>
<dbReference type="RefSeq" id="WP_038262719.1">
    <property type="nucleotide sequence ID" value="NZ_FSRH01000007.1"/>
</dbReference>
<reference evidence="5 6" key="1">
    <citation type="submission" date="2014-03" db="EMBL/GenBank/DDBJ databases">
        <title>Genome sequence of Clostridium litorale W6, DSM 5388.</title>
        <authorList>
            <person name="Poehlein A."/>
            <person name="Jagirdar A."/>
            <person name="Khonsari B."/>
            <person name="Chibani C.M."/>
            <person name="Gutierrez Gutierrez D.A."/>
            <person name="Davydova E."/>
            <person name="Alghaithi H.S."/>
            <person name="Nair K.P."/>
            <person name="Dhamotharan K."/>
            <person name="Chandran L."/>
            <person name="G W."/>
            <person name="Daniel R."/>
        </authorList>
    </citation>
    <scope>NUCLEOTIDE SEQUENCE [LARGE SCALE GENOMIC DNA]</scope>
    <source>
        <strain evidence="5 6">W6</strain>
    </source>
</reference>
<dbReference type="Pfam" id="PF01656">
    <property type="entry name" value="CbiA"/>
    <property type="match status" value="1"/>
</dbReference>
<dbReference type="PROSITE" id="PS51379">
    <property type="entry name" value="4FE4S_FER_2"/>
    <property type="match status" value="2"/>
</dbReference>
<evidence type="ECO:0000313" key="6">
    <source>
        <dbReference type="Proteomes" id="UP000027946"/>
    </source>
</evidence>
<evidence type="ECO:0000259" key="4">
    <source>
        <dbReference type="PROSITE" id="PS51379"/>
    </source>
</evidence>
<comment type="caution">
    <text evidence="5">The sequence shown here is derived from an EMBL/GenBank/DDBJ whole genome shotgun (WGS) entry which is preliminary data.</text>
</comment>
<accession>A0A069RGJ5</accession>
<name>A0A069RGJ5_PEPLI</name>
<keyword evidence="3" id="KW-0411">Iron-sulfur</keyword>
<gene>
    <name evidence="5" type="ORF">CLIT_5c01180</name>
</gene>
<dbReference type="OrthoDB" id="9778602at2"/>
<dbReference type="SUPFAM" id="SSF52540">
    <property type="entry name" value="P-loop containing nucleoside triphosphate hydrolases"/>
    <property type="match status" value="1"/>
</dbReference>